<evidence type="ECO:0000313" key="3">
    <source>
        <dbReference type="Proteomes" id="UP001595803"/>
    </source>
</evidence>
<protein>
    <submittedName>
        <fullName evidence="2">Uncharacterized protein</fullName>
    </submittedName>
</protein>
<dbReference type="RefSeq" id="WP_380102642.1">
    <property type="nucleotide sequence ID" value="NZ_JBHRZG010000022.1"/>
</dbReference>
<keyword evidence="3" id="KW-1185">Reference proteome</keyword>
<dbReference type="Proteomes" id="UP001595803">
    <property type="component" value="Unassembled WGS sequence"/>
</dbReference>
<evidence type="ECO:0000256" key="1">
    <source>
        <dbReference type="SAM" id="SignalP"/>
    </source>
</evidence>
<name>A0ABV7ZB40_9DEIO</name>
<reference evidence="3" key="1">
    <citation type="journal article" date="2019" name="Int. J. Syst. Evol. Microbiol.">
        <title>The Global Catalogue of Microorganisms (GCM) 10K type strain sequencing project: providing services to taxonomists for standard genome sequencing and annotation.</title>
        <authorList>
            <consortium name="The Broad Institute Genomics Platform"/>
            <consortium name="The Broad Institute Genome Sequencing Center for Infectious Disease"/>
            <person name="Wu L."/>
            <person name="Ma J."/>
        </authorList>
    </citation>
    <scope>NUCLEOTIDE SEQUENCE [LARGE SCALE GENOMIC DNA]</scope>
    <source>
        <strain evidence="3">CCTCC AB 2017081</strain>
    </source>
</reference>
<sequence length="280" mass="30253">MTPPGRMLATGVLPLLLALLLSRVATAPQDVPAFSTMPLVPTSCTQPPTFAPGYERRPGYVVPRAGGFWFDSDAWIEGAVCTPGTLKITAEPQLGGDEPPRLTVVLDQEFLAAPAFERSTTVSVRVERPGRLLLGFFNDYYLADVRVATLRDITFTGAGCSDLTDVDVPFESAGQWFPEARVATLVRAQPMTVVPCGPGRLTMTVQGREGNHAFPVLEVRQGATHLTTIRTSLQWQPVELNLTGAPATITVTNPYGKTLANRNLTVQRLEFVPDGRPAVP</sequence>
<accession>A0ABV7ZB40</accession>
<feature type="chain" id="PRO_5047303173" evidence="1">
    <location>
        <begin position="28"/>
        <end position="280"/>
    </location>
</feature>
<keyword evidence="1" id="KW-0732">Signal</keyword>
<evidence type="ECO:0000313" key="2">
    <source>
        <dbReference type="EMBL" id="MFC3834200.1"/>
    </source>
</evidence>
<feature type="signal peptide" evidence="1">
    <location>
        <begin position="1"/>
        <end position="27"/>
    </location>
</feature>
<gene>
    <name evidence="2" type="ORF">ACFOSB_15210</name>
</gene>
<dbReference type="EMBL" id="JBHRZG010000022">
    <property type="protein sequence ID" value="MFC3834200.1"/>
    <property type="molecule type" value="Genomic_DNA"/>
</dbReference>
<organism evidence="2 3">
    <name type="scientific">Deinococcus rufus</name>
    <dbReference type="NCBI Taxonomy" id="2136097"/>
    <lineage>
        <taxon>Bacteria</taxon>
        <taxon>Thermotogati</taxon>
        <taxon>Deinococcota</taxon>
        <taxon>Deinococci</taxon>
        <taxon>Deinococcales</taxon>
        <taxon>Deinococcaceae</taxon>
        <taxon>Deinococcus</taxon>
    </lineage>
</organism>
<proteinExistence type="predicted"/>
<comment type="caution">
    <text evidence="2">The sequence shown here is derived from an EMBL/GenBank/DDBJ whole genome shotgun (WGS) entry which is preliminary data.</text>
</comment>